<dbReference type="SUPFAM" id="SSF56784">
    <property type="entry name" value="HAD-like"/>
    <property type="match status" value="1"/>
</dbReference>
<dbReference type="NCBIfam" id="TIGR01662">
    <property type="entry name" value="HAD-SF-IIIA"/>
    <property type="match status" value="1"/>
</dbReference>
<keyword evidence="5" id="KW-1185">Reference proteome</keyword>
<evidence type="ECO:0000313" key="5">
    <source>
        <dbReference type="Proteomes" id="UP000184038"/>
    </source>
</evidence>
<dbReference type="STRING" id="1120996.SAMN02746066_00093"/>
<dbReference type="AlphaFoldDB" id="A0A1M7ENT5"/>
<comment type="cofactor">
    <cofactor evidence="1">
        <name>Mg(2+)</name>
        <dbReference type="ChEBI" id="CHEBI:18420"/>
    </cofactor>
</comment>
<dbReference type="RefSeq" id="WP_073281643.1">
    <property type="nucleotide sequence ID" value="NZ_FRCP01000005.1"/>
</dbReference>
<dbReference type="NCBIfam" id="TIGR01549">
    <property type="entry name" value="HAD-SF-IA-v1"/>
    <property type="match status" value="1"/>
</dbReference>
<dbReference type="GO" id="GO:0008962">
    <property type="term" value="F:phosphatidylglycerophosphatase activity"/>
    <property type="evidence" value="ECO:0007669"/>
    <property type="project" value="InterPro"/>
</dbReference>
<reference evidence="4 5" key="1">
    <citation type="submission" date="2016-11" db="EMBL/GenBank/DDBJ databases">
        <authorList>
            <person name="Jaros S."/>
            <person name="Januszkiewicz K."/>
            <person name="Wedrychowicz H."/>
        </authorList>
    </citation>
    <scope>NUCLEOTIDE SEQUENCE [LARGE SCALE GENOMIC DNA]</scope>
    <source>
        <strain evidence="4 5">DSM 15930</strain>
    </source>
</reference>
<dbReference type="Gene3D" id="3.40.50.1000">
    <property type="entry name" value="HAD superfamily/HAD-like"/>
    <property type="match status" value="1"/>
</dbReference>
<dbReference type="Proteomes" id="UP000184038">
    <property type="component" value="Unassembled WGS sequence"/>
</dbReference>
<dbReference type="InterPro" id="IPR023214">
    <property type="entry name" value="HAD_sf"/>
</dbReference>
<dbReference type="InterPro" id="IPR051400">
    <property type="entry name" value="HAD-like_hydrolase"/>
</dbReference>
<evidence type="ECO:0008006" key="6">
    <source>
        <dbReference type="Google" id="ProtNLM"/>
    </source>
</evidence>
<dbReference type="OrthoDB" id="9787572at2"/>
<dbReference type="InterPro" id="IPR006549">
    <property type="entry name" value="HAD-SF_hydro_IIIA"/>
</dbReference>
<accession>A0A1M7ENT5</accession>
<dbReference type="InterPro" id="IPR036412">
    <property type="entry name" value="HAD-like_sf"/>
</dbReference>
<dbReference type="InterPro" id="IPR006439">
    <property type="entry name" value="HAD-SF_hydro_IA"/>
</dbReference>
<proteinExistence type="predicted"/>
<name>A0A1M7ENT5_9FIRM</name>
<dbReference type="EMBL" id="FRCP01000005">
    <property type="protein sequence ID" value="SHL93334.1"/>
    <property type="molecule type" value="Genomic_DNA"/>
</dbReference>
<evidence type="ECO:0000256" key="2">
    <source>
        <dbReference type="ARBA" id="ARBA00022801"/>
    </source>
</evidence>
<dbReference type="GO" id="GO:0044281">
    <property type="term" value="P:small molecule metabolic process"/>
    <property type="evidence" value="ECO:0007669"/>
    <property type="project" value="UniProtKB-ARBA"/>
</dbReference>
<gene>
    <name evidence="4" type="ORF">SAMN02746066_00093</name>
</gene>
<evidence type="ECO:0000256" key="1">
    <source>
        <dbReference type="ARBA" id="ARBA00001946"/>
    </source>
</evidence>
<protein>
    <recommendedName>
        <fullName evidence="6">YqeG family HAD IIIA-type phosphatase</fullName>
    </recommendedName>
</protein>
<keyword evidence="2" id="KW-0378">Hydrolase</keyword>
<dbReference type="InterPro" id="IPR010021">
    <property type="entry name" value="PGPP1/Gep4"/>
</dbReference>
<organism evidence="4 5">
    <name type="scientific">Anaerosporobacter mobilis DSM 15930</name>
    <dbReference type="NCBI Taxonomy" id="1120996"/>
    <lineage>
        <taxon>Bacteria</taxon>
        <taxon>Bacillati</taxon>
        <taxon>Bacillota</taxon>
        <taxon>Clostridia</taxon>
        <taxon>Lachnospirales</taxon>
        <taxon>Lachnospiraceae</taxon>
        <taxon>Anaerosporobacter</taxon>
    </lineage>
</organism>
<sequence length="179" mass="20904">MLEKFYPDEYVDSAYSIDFKTLFDMGYRGILFDIDNTLVEHGADATERAKNLFVKLREIGFSVCLISNNQKDRVERFNKDIQANYIYNAHKPSTKNYFKAMELMGTTPKNSIFVGDQLFTDVYGAKRAGMTSYLAKPIDSKEEIQIVLKRYLERIVLHYYRKHLSNKHKDGSNYENSNH</sequence>
<keyword evidence="3" id="KW-0460">Magnesium</keyword>
<dbReference type="PANTHER" id="PTHR46470">
    <property type="entry name" value="N-ACYLNEURAMINATE-9-PHOSPHATASE"/>
    <property type="match status" value="1"/>
</dbReference>
<evidence type="ECO:0000313" key="4">
    <source>
        <dbReference type="EMBL" id="SHL93334.1"/>
    </source>
</evidence>
<dbReference type="Pfam" id="PF13242">
    <property type="entry name" value="Hydrolase_like"/>
    <property type="match status" value="1"/>
</dbReference>
<dbReference type="NCBIfam" id="TIGR01668">
    <property type="entry name" value="YqeG_hyp_ppase"/>
    <property type="match status" value="1"/>
</dbReference>
<evidence type="ECO:0000256" key="3">
    <source>
        <dbReference type="ARBA" id="ARBA00022842"/>
    </source>
</evidence>